<keyword evidence="1" id="KW-0456">Lyase</keyword>
<dbReference type="RefSeq" id="WP_163775155.1">
    <property type="nucleotide sequence ID" value="NZ_AP022569.1"/>
</dbReference>
<dbReference type="SUPFAM" id="SSF56529">
    <property type="entry name" value="FAH"/>
    <property type="match status" value="1"/>
</dbReference>
<dbReference type="Pfam" id="PF01557">
    <property type="entry name" value="FAA_hydrolase"/>
    <property type="match status" value="1"/>
</dbReference>
<feature type="domain" description="Fumarylacetoacetase-like C-terminal" evidence="2">
    <location>
        <begin position="95"/>
        <end position="258"/>
    </location>
</feature>
<dbReference type="PANTHER" id="PTHR30143:SF0">
    <property type="entry name" value="2-KETO-4-PENTENOATE HYDRATASE"/>
    <property type="match status" value="1"/>
</dbReference>
<accession>A0A7I7KSK6</accession>
<dbReference type="GO" id="GO:0008684">
    <property type="term" value="F:2-oxopent-4-enoate hydratase activity"/>
    <property type="evidence" value="ECO:0007669"/>
    <property type="project" value="TreeGrafter"/>
</dbReference>
<proteinExistence type="predicted"/>
<dbReference type="InterPro" id="IPR011234">
    <property type="entry name" value="Fumarylacetoacetase-like_C"/>
</dbReference>
<evidence type="ECO:0000259" key="2">
    <source>
        <dbReference type="Pfam" id="PF01557"/>
    </source>
</evidence>
<dbReference type="Gene3D" id="3.90.850.10">
    <property type="entry name" value="Fumarylacetoacetase-like, C-terminal domain"/>
    <property type="match status" value="1"/>
</dbReference>
<evidence type="ECO:0000313" key="3">
    <source>
        <dbReference type="EMBL" id="BBX44754.1"/>
    </source>
</evidence>
<dbReference type="InterPro" id="IPR036663">
    <property type="entry name" value="Fumarylacetoacetase_C_sf"/>
</dbReference>
<evidence type="ECO:0000313" key="4">
    <source>
        <dbReference type="Proteomes" id="UP000465866"/>
    </source>
</evidence>
<name>A0A7I7KSK6_9MYCO</name>
<dbReference type="GO" id="GO:0005737">
    <property type="term" value="C:cytoplasm"/>
    <property type="evidence" value="ECO:0007669"/>
    <property type="project" value="TreeGrafter"/>
</dbReference>
<dbReference type="PANTHER" id="PTHR30143">
    <property type="entry name" value="ACID HYDRATASE"/>
    <property type="match status" value="1"/>
</dbReference>
<sequence length="267" mass="27658">MTLSTTGLRTAADRLIAAAAGPLQCDPVRDILSGTDIAAAYAVQRLLTDDSLARGRTIVGHKIGLTSPAVQHQLGVDQPDSGVLFADMRVANGAVAETNTLLQPKIEAEIAFILAEDLDGDLSESRIRAAAGIAMPAIEIVDSRVRDWSISIVDTIADNGSSALFVLGSNAVAADDLDFAARTMQLTQDGIAVSTGRGSDCLGDPLNALRWLARRAIENGSPLRAGHIVLSGALGPMVPVRPGSAYAALIDQIGSVEVSFAPVIGGR</sequence>
<keyword evidence="4" id="KW-1185">Reference proteome</keyword>
<dbReference type="InterPro" id="IPR050772">
    <property type="entry name" value="Hydratase-Decarb/MhpD_sf"/>
</dbReference>
<reference evidence="3 4" key="1">
    <citation type="journal article" date="2019" name="Emerg. Microbes Infect.">
        <title>Comprehensive subspecies identification of 175 nontuberculous mycobacteria species based on 7547 genomic profiles.</title>
        <authorList>
            <person name="Matsumoto Y."/>
            <person name="Kinjo T."/>
            <person name="Motooka D."/>
            <person name="Nabeya D."/>
            <person name="Jung N."/>
            <person name="Uechi K."/>
            <person name="Horii T."/>
            <person name="Iida T."/>
            <person name="Fujita J."/>
            <person name="Nakamura S."/>
        </authorList>
    </citation>
    <scope>NUCLEOTIDE SEQUENCE [LARGE SCALE GENOMIC DNA]</scope>
    <source>
        <strain evidence="3 4">JCM 12404</strain>
    </source>
</reference>
<evidence type="ECO:0000256" key="1">
    <source>
        <dbReference type="ARBA" id="ARBA00023239"/>
    </source>
</evidence>
<dbReference type="EMBL" id="AP022569">
    <property type="protein sequence ID" value="BBX44754.1"/>
    <property type="molecule type" value="Genomic_DNA"/>
</dbReference>
<dbReference type="Proteomes" id="UP000465866">
    <property type="component" value="Chromosome"/>
</dbReference>
<organism evidence="3 4">
    <name type="scientific">Mycobacterium cookii</name>
    <dbReference type="NCBI Taxonomy" id="1775"/>
    <lineage>
        <taxon>Bacteria</taxon>
        <taxon>Bacillati</taxon>
        <taxon>Actinomycetota</taxon>
        <taxon>Actinomycetes</taxon>
        <taxon>Mycobacteriales</taxon>
        <taxon>Mycobacteriaceae</taxon>
        <taxon>Mycobacterium</taxon>
    </lineage>
</organism>
<dbReference type="KEGG" id="mcoo:MCOO_07690"/>
<dbReference type="AlphaFoldDB" id="A0A7I7KSK6"/>
<protein>
    <submittedName>
        <fullName evidence="3">Putative hydratase/decarboxylase</fullName>
    </submittedName>
</protein>
<gene>
    <name evidence="3" type="ORF">MCOO_07690</name>
</gene>